<evidence type="ECO:0000313" key="1">
    <source>
        <dbReference type="EMBL" id="BBL62210.1"/>
    </source>
</evidence>
<name>A0ACA8R3C3_METAZ</name>
<dbReference type="EMBL" id="AP019779">
    <property type="protein sequence ID" value="BBL62210.1"/>
    <property type="molecule type" value="Genomic_DNA"/>
</dbReference>
<organism evidence="1 2">
    <name type="scientific">Methanobrevibacter arboriphilus</name>
    <dbReference type="NCBI Taxonomy" id="39441"/>
    <lineage>
        <taxon>Archaea</taxon>
        <taxon>Methanobacteriati</taxon>
        <taxon>Methanobacteriota</taxon>
        <taxon>Methanomada group</taxon>
        <taxon>Methanobacteria</taxon>
        <taxon>Methanobacteriales</taxon>
        <taxon>Methanobacteriaceae</taxon>
        <taxon>Methanobrevibacter</taxon>
    </lineage>
</organism>
<keyword evidence="2" id="KW-1185">Reference proteome</keyword>
<evidence type="ECO:0000313" key="2">
    <source>
        <dbReference type="Proteomes" id="UP000825015"/>
    </source>
</evidence>
<sequence>MVDNIKISVIVPVYNVEKYLSNCLDSIINQSLEDIEIICVNDGSTDNSLKILEEYAANDNRIRIITKKNEGLGAARKTGLDNSSGEYILFVDSDDYIKNDACEKVYGNALSNDSELVFFNFCDFNENRVFDPCISCNAFNSLKNSENFNNLTFKAYEIKECVLNSYFSAWSKLYKKSFLYKYDDFYFPKHRIFEDLFFHVQVIIRAERISYCNEGLYLYRRSNSNSIMNNTREKVFDVFIAINLIKEFLIKNDLFNYYDYEFLLFYLHLFNSWFYKINEEYKQKFFEKFKRGLLDIHLKKEKIDKLPDIFHNLYFNTLDSEYYVEIDLKNKINEQAREINYNNINLKYYCEKIQKYEKSIDTYKKQNIKNNKKIKKYESKIKSQKNLINKNKKEILKIKNSNSWKITKPLRLFAKAFKNENNGKSE</sequence>
<reference evidence="1" key="1">
    <citation type="submission" date="2019-06" db="EMBL/GenBank/DDBJ databases">
        <title>Complete genome sequence of Methanobrevibacter arboriphilus strain SA.</title>
        <authorList>
            <person name="Asakawa S."/>
        </authorList>
    </citation>
    <scope>NUCLEOTIDE SEQUENCE</scope>
    <source>
        <strain evidence="1">SA</strain>
    </source>
</reference>
<dbReference type="Proteomes" id="UP000825015">
    <property type="component" value="Chromosome"/>
</dbReference>
<protein>
    <submittedName>
        <fullName evidence="1">Uncharacterized protein</fullName>
    </submittedName>
</protein>
<proteinExistence type="predicted"/>
<gene>
    <name evidence="1" type="ORF">MarbSA_12500</name>
</gene>
<accession>A0ACA8R3C3</accession>